<feature type="domain" description="Prephenate/arogenate dehydrogenase" evidence="2">
    <location>
        <begin position="1"/>
        <end position="279"/>
    </location>
</feature>
<dbReference type="InterPro" id="IPR003099">
    <property type="entry name" value="Prephen_DH"/>
</dbReference>
<protein>
    <submittedName>
        <fullName evidence="3">T-protein</fullName>
    </submittedName>
</protein>
<dbReference type="GO" id="GO:0070403">
    <property type="term" value="F:NAD+ binding"/>
    <property type="evidence" value="ECO:0007669"/>
    <property type="project" value="InterPro"/>
</dbReference>
<dbReference type="Gene3D" id="3.40.50.720">
    <property type="entry name" value="NAD(P)-binding Rossmann-like Domain"/>
    <property type="match status" value="1"/>
</dbReference>
<dbReference type="Pfam" id="PF20463">
    <property type="entry name" value="PDH_C"/>
    <property type="match status" value="1"/>
</dbReference>
<dbReference type="NCBIfam" id="NF006408">
    <property type="entry name" value="PRK08655.1-2"/>
    <property type="match status" value="1"/>
</dbReference>
<dbReference type="SUPFAM" id="SSF51735">
    <property type="entry name" value="NAD(P)-binding Rossmann-fold domains"/>
    <property type="match status" value="1"/>
</dbReference>
<dbReference type="GO" id="GO:0006571">
    <property type="term" value="P:tyrosine biosynthetic process"/>
    <property type="evidence" value="ECO:0007669"/>
    <property type="project" value="InterPro"/>
</dbReference>
<name>A0A2U1S5X7_9EURY</name>
<dbReference type="InterPro" id="IPR036291">
    <property type="entry name" value="NAD(P)-bd_dom_sf"/>
</dbReference>
<evidence type="ECO:0000259" key="2">
    <source>
        <dbReference type="PROSITE" id="PS51176"/>
    </source>
</evidence>
<dbReference type="SUPFAM" id="SSF48179">
    <property type="entry name" value="6-phosphogluconate dehydrogenase C-terminal domain-like"/>
    <property type="match status" value="1"/>
</dbReference>
<dbReference type="GO" id="GO:0008977">
    <property type="term" value="F:prephenate dehydrogenase (NAD+) activity"/>
    <property type="evidence" value="ECO:0007669"/>
    <property type="project" value="InterPro"/>
</dbReference>
<comment type="caution">
    <text evidence="3">The sequence shown here is derived from an EMBL/GenBank/DDBJ whole genome shotgun (WGS) entry which is preliminary data.</text>
</comment>
<dbReference type="PANTHER" id="PTHR21363:SF0">
    <property type="entry name" value="PREPHENATE DEHYDROGENASE [NADP(+)]"/>
    <property type="match status" value="1"/>
</dbReference>
<sequence>MNIGIIGGSDGLGKTLIYHLKDEFNVAFSGRDHNKGMKVANETNTTYYQSNTELASDSDIVIVSVPIHYTNDVIREVAPYMKEGSLMLDVTSVKEIPSETMREALGDDIEYIPTHPIFGPRTTELDNQVIVLTPDKKGKWYPKVFNYLKNKNMRVIETTAKNHDYMMSIVQVLTHFSFISTASAMEKLKIDIHETEDYESPIYNLMIDVIARIAAQNPFLTYYIQSMNNNGEKIRNAFADAVIELRDAVNSNSEETFVEIVNRATKNLGDIQGALGRSDKAINSLSHEITLLHELKGHEVGLKHIYSGKIHTGILKSVDKDWVILDNKKQLRTANVEILSPEELYQWKVDNYEHKIESISCSFKDIVNKEVIEKTIANIDNVISVELVDVYNGPQIEKEHISLTFKVEALNKEAIDEVKSLLTGFGGIIR</sequence>
<dbReference type="InterPro" id="IPR050812">
    <property type="entry name" value="Preph/Arog_dehydrog"/>
</dbReference>
<accession>A0A2U1S5X7</accession>
<organism evidence="3 4">
    <name type="scientific">Methanobrevibacter woesei</name>
    <dbReference type="NCBI Taxonomy" id="190976"/>
    <lineage>
        <taxon>Archaea</taxon>
        <taxon>Methanobacteriati</taxon>
        <taxon>Methanobacteriota</taxon>
        <taxon>Methanomada group</taxon>
        <taxon>Methanobacteria</taxon>
        <taxon>Methanobacteriales</taxon>
        <taxon>Methanobacteriaceae</taxon>
        <taxon>Methanobrevibacter</taxon>
    </lineage>
</organism>
<dbReference type="InterPro" id="IPR046825">
    <property type="entry name" value="PDH_C"/>
</dbReference>
<keyword evidence="4" id="KW-1185">Reference proteome</keyword>
<evidence type="ECO:0000313" key="4">
    <source>
        <dbReference type="Proteomes" id="UP000245577"/>
    </source>
</evidence>
<dbReference type="InterPro" id="IPR008927">
    <property type="entry name" value="6-PGluconate_DH-like_C_sf"/>
</dbReference>
<dbReference type="PROSITE" id="PS51176">
    <property type="entry name" value="PDH_ADH"/>
    <property type="match status" value="1"/>
</dbReference>
<dbReference type="PANTHER" id="PTHR21363">
    <property type="entry name" value="PREPHENATE DEHYDROGENASE"/>
    <property type="match status" value="1"/>
</dbReference>
<dbReference type="Proteomes" id="UP000245577">
    <property type="component" value="Unassembled WGS sequence"/>
</dbReference>
<dbReference type="GO" id="GO:0004665">
    <property type="term" value="F:prephenate dehydrogenase (NADP+) activity"/>
    <property type="evidence" value="ECO:0007669"/>
    <property type="project" value="InterPro"/>
</dbReference>
<dbReference type="Gene3D" id="1.10.3660.10">
    <property type="entry name" value="6-phosphogluconate dehydrogenase C-terminal like domain"/>
    <property type="match status" value="1"/>
</dbReference>
<dbReference type="EMBL" id="MZGU01000006">
    <property type="protein sequence ID" value="PWB85028.1"/>
    <property type="molecule type" value="Genomic_DNA"/>
</dbReference>
<gene>
    <name evidence="3" type="primary">tyrA</name>
    <name evidence="3" type="ORF">MBBWO_13420</name>
</gene>
<evidence type="ECO:0000313" key="3">
    <source>
        <dbReference type="EMBL" id="PWB85028.1"/>
    </source>
</evidence>
<keyword evidence="1" id="KW-0560">Oxidoreductase</keyword>
<evidence type="ECO:0000256" key="1">
    <source>
        <dbReference type="ARBA" id="ARBA00023002"/>
    </source>
</evidence>
<proteinExistence type="predicted"/>
<dbReference type="Pfam" id="PF02153">
    <property type="entry name" value="PDH_N"/>
    <property type="match status" value="1"/>
</dbReference>
<dbReference type="InterPro" id="IPR046826">
    <property type="entry name" value="PDH_N"/>
</dbReference>
<dbReference type="AlphaFoldDB" id="A0A2U1S5X7"/>
<reference evidence="3 4" key="1">
    <citation type="submission" date="2017-03" db="EMBL/GenBank/DDBJ databases">
        <title>Genome sequence of Methanobrevibacter wosei.</title>
        <authorList>
            <person name="Poehlein A."/>
            <person name="Seedorf H."/>
            <person name="Daniel R."/>
        </authorList>
    </citation>
    <scope>NUCLEOTIDE SEQUENCE [LARGE SCALE GENOMIC DNA]</scope>
    <source>
        <strain evidence="3 4">DSM 11979</strain>
    </source>
</reference>